<evidence type="ECO:0000313" key="3">
    <source>
        <dbReference type="Proteomes" id="UP000029273"/>
    </source>
</evidence>
<dbReference type="OrthoDB" id="9763230at2"/>
<organism evidence="2 3">
    <name type="scientific">Acidihalobacter prosperus</name>
    <dbReference type="NCBI Taxonomy" id="160660"/>
    <lineage>
        <taxon>Bacteria</taxon>
        <taxon>Pseudomonadati</taxon>
        <taxon>Pseudomonadota</taxon>
        <taxon>Gammaproteobacteria</taxon>
        <taxon>Chromatiales</taxon>
        <taxon>Ectothiorhodospiraceae</taxon>
        <taxon>Acidihalobacter</taxon>
    </lineage>
</organism>
<dbReference type="STRING" id="160660.BJI67_11930"/>
<gene>
    <name evidence="2" type="ORF">Thpro_022908</name>
</gene>
<sequence length="438" mass="46595">MNDLQPLIHALAERLPALASDGETLFAYVYGEQTDFARLSRSRINQLGHIHQRRLTLTLSDGRAAVKDTWDIDAGALDTLAPRIERLRGDLAATPDDPYLSLDASPRTAHSGQLSAARDLEPWLEALLANAADDDLVGIALSGPQGFGLASSLGHALSHRSGGLSLDASLFTPTHQAVKIEWSAPADGPADPAAALAQARERLALLGGEPYAPAPGRYRAYLAPEALTELLGVTVWQGFSRQAVESGNSPLDRLFRGTAGFAPNVRLRELREDSNAPPFGAAGHALPGAVDLVIDGRAGDTLVSPRAALEYGGTINSDSGMPIALTLDGGDLAEADALAALGTGLYLGRLWYANLSDPTHCRVTAMTRYDCFWVEDGRIRAPLAPMRIDASLYSLLGPDLIALSRERHRLEDTSSYERRASGHQLLPGALCAALPVTL</sequence>
<dbReference type="PANTHER" id="PTHR43666">
    <property type="entry name" value="TLDD PROTEIN"/>
    <property type="match status" value="1"/>
</dbReference>
<dbReference type="InterPro" id="IPR036059">
    <property type="entry name" value="TldD/PmbA_sf"/>
</dbReference>
<evidence type="ECO:0000259" key="1">
    <source>
        <dbReference type="Pfam" id="PF19289"/>
    </source>
</evidence>
<accession>A0A1A6C276</accession>
<dbReference type="GO" id="GO:0006508">
    <property type="term" value="P:proteolysis"/>
    <property type="evidence" value="ECO:0007669"/>
    <property type="project" value="InterPro"/>
</dbReference>
<dbReference type="AlphaFoldDB" id="A0A1A6C276"/>
<dbReference type="GO" id="GO:0008237">
    <property type="term" value="F:metallopeptidase activity"/>
    <property type="evidence" value="ECO:0007669"/>
    <property type="project" value="InterPro"/>
</dbReference>
<dbReference type="PANTHER" id="PTHR43666:SF1">
    <property type="entry name" value="CONSERVED PROTEIN"/>
    <property type="match status" value="1"/>
</dbReference>
<protein>
    <recommendedName>
        <fullName evidence="1">Metalloprotease TldD/E C-terminal domain-containing protein</fullName>
    </recommendedName>
</protein>
<feature type="domain" description="Metalloprotease TldD/E C-terminal" evidence="1">
    <location>
        <begin position="215"/>
        <end position="408"/>
    </location>
</feature>
<dbReference type="EMBL" id="JQSG02000006">
    <property type="protein sequence ID" value="OBS08658.1"/>
    <property type="molecule type" value="Genomic_DNA"/>
</dbReference>
<name>A0A1A6C276_9GAMM</name>
<dbReference type="Proteomes" id="UP000029273">
    <property type="component" value="Unassembled WGS sequence"/>
</dbReference>
<keyword evidence="3" id="KW-1185">Reference proteome</keyword>
<dbReference type="InterPro" id="IPR045569">
    <property type="entry name" value="Metalloprtase-TldD/E_C"/>
</dbReference>
<dbReference type="Pfam" id="PF19289">
    <property type="entry name" value="PmbA_TldD_3rd"/>
    <property type="match status" value="1"/>
</dbReference>
<comment type="caution">
    <text evidence="2">The sequence shown here is derived from an EMBL/GenBank/DDBJ whole genome shotgun (WGS) entry which is preliminary data.</text>
</comment>
<proteinExistence type="predicted"/>
<reference evidence="2 3" key="1">
    <citation type="journal article" date="2014" name="Genome Announc.">
        <title>Draft Genome Sequence of the Iron-Oxidizing, Acidophilic, and Halotolerant 'Thiobacillus prosperus' Type Strain DSM 5130.</title>
        <authorList>
            <person name="Ossandon F.J."/>
            <person name="Cardenas J.P."/>
            <person name="Corbett M."/>
            <person name="Quatrini R."/>
            <person name="Holmes D.S."/>
            <person name="Watkin E."/>
        </authorList>
    </citation>
    <scope>NUCLEOTIDE SEQUENCE [LARGE SCALE GENOMIC DNA]</scope>
    <source>
        <strain evidence="2 3">DSM 5130</strain>
    </source>
</reference>
<dbReference type="RefSeq" id="WP_038092925.1">
    <property type="nucleotide sequence ID" value="NZ_JQSG02000006.1"/>
</dbReference>
<dbReference type="SUPFAM" id="SSF111283">
    <property type="entry name" value="Putative modulator of DNA gyrase, PmbA/TldD"/>
    <property type="match status" value="1"/>
</dbReference>
<evidence type="ECO:0000313" key="2">
    <source>
        <dbReference type="EMBL" id="OBS08658.1"/>
    </source>
</evidence>